<reference evidence="1" key="1">
    <citation type="submission" date="2019-04" db="EMBL/GenBank/DDBJ databases">
        <title>Microbes associate with the intestines of laboratory mice.</title>
        <authorList>
            <person name="Navarre W."/>
            <person name="Wong E."/>
            <person name="Huang K."/>
            <person name="Tropini C."/>
            <person name="Ng K."/>
            <person name="Yu B."/>
        </authorList>
    </citation>
    <scope>NUCLEOTIDE SEQUENCE</scope>
    <source>
        <strain evidence="1">NM01_1-7b</strain>
    </source>
</reference>
<organism evidence="1 2">
    <name type="scientific">Petralouisia muris</name>
    <dbReference type="NCBI Taxonomy" id="3032872"/>
    <lineage>
        <taxon>Bacteria</taxon>
        <taxon>Bacillati</taxon>
        <taxon>Bacillota</taxon>
        <taxon>Clostridia</taxon>
        <taxon>Lachnospirales</taxon>
        <taxon>Lachnospiraceae</taxon>
        <taxon>Petralouisia</taxon>
    </lineage>
</organism>
<gene>
    <name evidence="1" type="ORF">E5329_14270</name>
</gene>
<sequence>MQFKRTVSFVLAILFAMSFVAGGFGGETYAAQLEIDSQAADARESGRYYYSQLPEEAKGFYDAMYQMYTQGIFKTGTGDYDLVANGHLNQSQLEGYANGTMTLLSYMGAARDAFYADYPEIFYVDFSYLTLRVTQKGAEYCAYLGPGRSDNYFVKGFTSQEEVEAAIAEFDARLNEIAAGASSIPAEEGKDPAVQKVTYIHDELIRHTSYRMENSCAKENVGHIRTAYGAWVKGESLCEGYARAMKAALDQLGIQCILVQGGFQRTSDKTEPHMWNYVQLDHVWYGLDATTDDPISPLPGEGGLDGFERSDYLLVGNDTMSRRHVPDGVMSEANFEFQYPELEGPDRMFQEVADTNGLKVMFSEDAVVGGVETGVYKVSYNGMGAAKSIENGKYILMRTTKYYPNTNRWEYGNWGYVLPDVYQFMDTETEATISLASAEYVEFAVTSEEPGDYKENSVEGLKRLTFQGDPLLFDAYTEVLYNPKGTYTPPPYVKTAVPSMTSRIGIGKTYKVTVEFGESLKLAEGAAAAGVDVSVLQENTSALDYCKIENFVWDGDSTVSFDFMPSEMWLDEKVDYVFYVTGLVGVDSEKVPKSFSYTASRKTAVCAFRSQGYYFNFFGRPQLLENSDLSKKNFQEWKTDDNAAVTPEMLTGLTLVATTTSNAETDIINNKLESELGGKLKGSETYNIDLLTCNKNILTVGSSVRLSVGFPKGYGPDDEGVTFKAYHFKRDKNGQIEGLEEVPLVVTRYGLVILCKSFSPFAIVAVEDDGTMPKISKSVILSATQGGQIAGAEEGILTLAQSEVRELTIQADEGYVIDSVVSGGKYQVITDNKSMTIKADYKSLIDGDIIEAQFVAETVRQKETERGETPVLPAPVPAGVELGADSITAEETKGFEITSNITAAEGLDYTCQWYKDGEPLEGQTRNKLTILSAVKEDAGNYTLMVTTRSGVAGTEAQSGVCRVTVASAPGDGGPQVTPAPEEPDKKEEPVQKPEEEKPNLKKVSGLTISSGKTDRVKLKWKKAAGADGYQVLRYNASKKKFVKAANVTKTSYIDKKRTAGKPYRYKVRAYKKVNGKTYYGPLSKEVKIIVKPKAPTRVSAVRLTDTSVQICFNPVKNASSYRIYEYKESTGKQVASFKVTAKKLYKYNKKTKKWEYLSKVQKGKSGRYICELTGLSAADANLRFRVKTTVSKKGYKVRYSVGSKLVSLE</sequence>
<proteinExistence type="predicted"/>
<accession>A0AC61RUQ3</accession>
<comment type="caution">
    <text evidence="1">The sequence shown here is derived from an EMBL/GenBank/DDBJ whole genome shotgun (WGS) entry which is preliminary data.</text>
</comment>
<dbReference type="Proteomes" id="UP000304953">
    <property type="component" value="Unassembled WGS sequence"/>
</dbReference>
<protein>
    <submittedName>
        <fullName evidence="1">Uncharacterized protein</fullName>
    </submittedName>
</protein>
<keyword evidence="2" id="KW-1185">Reference proteome</keyword>
<name>A0AC61RUQ3_9FIRM</name>
<evidence type="ECO:0000313" key="1">
    <source>
        <dbReference type="EMBL" id="TGY95583.1"/>
    </source>
</evidence>
<dbReference type="EMBL" id="SRYA01000027">
    <property type="protein sequence ID" value="TGY95583.1"/>
    <property type="molecule type" value="Genomic_DNA"/>
</dbReference>
<evidence type="ECO:0000313" key="2">
    <source>
        <dbReference type="Proteomes" id="UP000304953"/>
    </source>
</evidence>